<evidence type="ECO:0000313" key="2">
    <source>
        <dbReference type="Proteomes" id="UP001417504"/>
    </source>
</evidence>
<evidence type="ECO:0000313" key="1">
    <source>
        <dbReference type="EMBL" id="KAK9137899.1"/>
    </source>
</evidence>
<comment type="caution">
    <text evidence="1">The sequence shown here is derived from an EMBL/GenBank/DDBJ whole genome shotgun (WGS) entry which is preliminary data.</text>
</comment>
<proteinExistence type="predicted"/>
<accession>A0AAP0JQ96</accession>
<organism evidence="1 2">
    <name type="scientific">Stephania japonica</name>
    <dbReference type="NCBI Taxonomy" id="461633"/>
    <lineage>
        <taxon>Eukaryota</taxon>
        <taxon>Viridiplantae</taxon>
        <taxon>Streptophyta</taxon>
        <taxon>Embryophyta</taxon>
        <taxon>Tracheophyta</taxon>
        <taxon>Spermatophyta</taxon>
        <taxon>Magnoliopsida</taxon>
        <taxon>Ranunculales</taxon>
        <taxon>Menispermaceae</taxon>
        <taxon>Menispermoideae</taxon>
        <taxon>Cissampelideae</taxon>
        <taxon>Stephania</taxon>
    </lineage>
</organism>
<sequence length="92" mass="10727">MKNWYDEQCHAVSGAVDQFAWWRHLNRKFINLSGLDVVREWLRASLAVPVPEIILGFFDTPAYFVAFRAYPKLIETLNYSYSDIRINTNSGL</sequence>
<name>A0AAP0JQ96_9MAGN</name>
<protein>
    <submittedName>
        <fullName evidence="1">Uncharacterized protein</fullName>
    </submittedName>
</protein>
<gene>
    <name evidence="1" type="ORF">Sjap_008493</name>
</gene>
<keyword evidence="2" id="KW-1185">Reference proteome</keyword>
<dbReference type="EMBL" id="JBBNAE010000003">
    <property type="protein sequence ID" value="KAK9137899.1"/>
    <property type="molecule type" value="Genomic_DNA"/>
</dbReference>
<dbReference type="AlphaFoldDB" id="A0AAP0JQ96"/>
<reference evidence="1 2" key="1">
    <citation type="submission" date="2024-01" db="EMBL/GenBank/DDBJ databases">
        <title>Genome assemblies of Stephania.</title>
        <authorList>
            <person name="Yang L."/>
        </authorList>
    </citation>
    <scope>NUCLEOTIDE SEQUENCE [LARGE SCALE GENOMIC DNA]</scope>
    <source>
        <strain evidence="1">QJT</strain>
        <tissue evidence="1">Leaf</tissue>
    </source>
</reference>
<dbReference type="Proteomes" id="UP001417504">
    <property type="component" value="Unassembled WGS sequence"/>
</dbReference>